<keyword evidence="1" id="KW-0645">Protease</keyword>
<accession>A2C7K9</accession>
<dbReference type="CDD" id="cd06460">
    <property type="entry name" value="M32_Taq"/>
    <property type="match status" value="1"/>
</dbReference>
<comment type="similarity">
    <text evidence="1">Belongs to the peptidase M32 family.</text>
</comment>
<dbReference type="InterPro" id="IPR001333">
    <property type="entry name" value="Peptidase_M32_Taq"/>
</dbReference>
<evidence type="ECO:0000256" key="3">
    <source>
        <dbReference type="PIRSR" id="PIRSR006615-2"/>
    </source>
</evidence>
<keyword evidence="2" id="KW-0862">Zinc</keyword>
<gene>
    <name evidence="4" type="ordered locus">P9303_07181</name>
</gene>
<sequence length="516" mass="58580">MQSWIQPLSALAWQRLGEYLHETQLLGSIQSTLYWDQNTRMPSAGAAWRGEQLSLLAKQLHARQSSQQFEGLLVEARAEFEQARLVGELEPIQVVGRARNLELLEQDLRRQQRLDPALVGALATAKSKGYARWQQARANADFSCFAPALQHLISLRQEQAQQLAEQRSCWESLAQPFEPDLTLARLKELFAPLRQRLPDLVEKARAWTRSRAVSLGWDLPDTTQQDLCERLLQGWGRDLSITCVARSPHPFSTTLGPQDFRLTTRVVPGQPLSCFLATAHEWGHSLYEQGLPAQSHQWFTWPLGQATSMAVHESQSLFWENRIARSRAFCECWWPHFASVGAPLSSADELWLAMNPLTPGLNRVEADELSYGLHILIRTDLEIALLEEGLPVEDLPDQWNQRYSNLLGVIPENDGEGCLQDVHWSEGLFGYFPSYLMGHLISAQLSDAMQQAIGPLEEHVSQGNEHQLLAWLREHVHPIGRMMNAEQLVEHVTGKPLSSKPFLDYLEDKLEHLQEL</sequence>
<dbReference type="Proteomes" id="UP000002274">
    <property type="component" value="Chromosome"/>
</dbReference>
<dbReference type="PIRSF" id="PIRSF006615">
    <property type="entry name" value="Zn_crbxpep_Taq"/>
    <property type="match status" value="1"/>
</dbReference>
<dbReference type="HOGENOM" id="CLU_032916_1_1_3"/>
<feature type="binding site" evidence="2">
    <location>
        <position position="280"/>
    </location>
    <ligand>
        <name>Zn(2+)</name>
        <dbReference type="ChEBI" id="CHEBI:29105"/>
        <note>catalytic</note>
    </ligand>
</feature>
<keyword evidence="1 4" id="KW-0378">Hydrolase</keyword>
<dbReference type="KEGG" id="pmf:P9303_07181"/>
<dbReference type="EC" id="3.4.17.19" evidence="1"/>
<dbReference type="Pfam" id="PF02074">
    <property type="entry name" value="Peptidase_M32"/>
    <property type="match status" value="1"/>
</dbReference>
<dbReference type="GO" id="GO:0004181">
    <property type="term" value="F:metallocarboxypeptidase activity"/>
    <property type="evidence" value="ECO:0007669"/>
    <property type="project" value="UniProtKB-UniRule"/>
</dbReference>
<dbReference type="Gene3D" id="1.10.1370.30">
    <property type="match status" value="1"/>
</dbReference>
<evidence type="ECO:0000256" key="2">
    <source>
        <dbReference type="PIRSR" id="PIRSR006615-1"/>
    </source>
</evidence>
<dbReference type="STRING" id="59922.P9303_07181"/>
<dbReference type="GO" id="GO:0046872">
    <property type="term" value="F:metal ion binding"/>
    <property type="evidence" value="ECO:0007669"/>
    <property type="project" value="UniProtKB-KW"/>
</dbReference>
<dbReference type="PROSITE" id="PS52034">
    <property type="entry name" value="PEPTIDASE_M32"/>
    <property type="match status" value="1"/>
</dbReference>
<dbReference type="PANTHER" id="PTHR34217:SF1">
    <property type="entry name" value="CARBOXYPEPTIDASE 1"/>
    <property type="match status" value="1"/>
</dbReference>
<keyword evidence="1 4" id="KW-0121">Carboxypeptidase</keyword>
<dbReference type="EMBL" id="CP000554">
    <property type="protein sequence ID" value="ABM77469.1"/>
    <property type="molecule type" value="Genomic_DNA"/>
</dbReference>
<dbReference type="BioCyc" id="PMAR59922:G1G80-658-MONOMER"/>
<comment type="catalytic activity">
    <reaction evidence="1">
        <text>Release of a C-terminal amino acid with broad specificity, except for -Pro.</text>
        <dbReference type="EC" id="3.4.17.19"/>
    </reaction>
</comment>
<evidence type="ECO:0000256" key="1">
    <source>
        <dbReference type="PIRNR" id="PIRNR006615"/>
    </source>
</evidence>
<name>A2C7K9_PROM3</name>
<keyword evidence="1 2" id="KW-0479">Metal-binding</keyword>
<comment type="function">
    <text evidence="1">Broad specificity carboxypetidase that releases amino acids sequentially from the C-terminus, including neutral, aromatic, polar and basic residues.</text>
</comment>
<feature type="binding site" evidence="2">
    <location>
        <position position="313"/>
    </location>
    <ligand>
        <name>Zn(2+)</name>
        <dbReference type="ChEBI" id="CHEBI:29105"/>
        <note>catalytic</note>
    </ligand>
</feature>
<dbReference type="AlphaFoldDB" id="A2C7K9"/>
<proteinExistence type="inferred from homology"/>
<protein>
    <recommendedName>
        <fullName evidence="1">Metal-dependent carboxypeptidase</fullName>
        <ecNumber evidence="1">3.4.17.19</ecNumber>
    </recommendedName>
</protein>
<reference evidence="4 5" key="1">
    <citation type="journal article" date="2007" name="PLoS Genet.">
        <title>Patterns and implications of gene gain and loss in the evolution of Prochlorococcus.</title>
        <authorList>
            <person name="Kettler G.C."/>
            <person name="Martiny A.C."/>
            <person name="Huang K."/>
            <person name="Zucker J."/>
            <person name="Coleman M.L."/>
            <person name="Rodrigue S."/>
            <person name="Chen F."/>
            <person name="Lapidus A."/>
            <person name="Ferriera S."/>
            <person name="Johnson J."/>
            <person name="Steglich C."/>
            <person name="Church G.M."/>
            <person name="Richardson P."/>
            <person name="Chisholm S.W."/>
        </authorList>
    </citation>
    <scope>NUCLEOTIDE SEQUENCE [LARGE SCALE GENOMIC DNA]</scope>
    <source>
        <strain evidence="4 5">MIT 9303</strain>
    </source>
</reference>
<feature type="binding site" evidence="2">
    <location>
        <position position="284"/>
    </location>
    <ligand>
        <name>Zn(2+)</name>
        <dbReference type="ChEBI" id="CHEBI:29105"/>
        <note>catalytic</note>
    </ligand>
</feature>
<comment type="cofactor">
    <cofactor evidence="2">
        <name>Zn(2+)</name>
        <dbReference type="ChEBI" id="CHEBI:29105"/>
    </cofactor>
    <text evidence="2">Binds 1 zinc ion per subunit.</text>
</comment>
<feature type="active site" description="Proton donor/acceptor" evidence="3">
    <location>
        <position position="281"/>
    </location>
</feature>
<dbReference type="RefSeq" id="WP_011825384.1">
    <property type="nucleotide sequence ID" value="NC_008820.1"/>
</dbReference>
<organism evidence="4 5">
    <name type="scientific">Prochlorococcus marinus (strain MIT 9303)</name>
    <dbReference type="NCBI Taxonomy" id="59922"/>
    <lineage>
        <taxon>Bacteria</taxon>
        <taxon>Bacillati</taxon>
        <taxon>Cyanobacteriota</taxon>
        <taxon>Cyanophyceae</taxon>
        <taxon>Synechococcales</taxon>
        <taxon>Prochlorococcaceae</taxon>
        <taxon>Prochlorococcus</taxon>
    </lineage>
</organism>
<evidence type="ECO:0000313" key="4">
    <source>
        <dbReference type="EMBL" id="ABM77469.1"/>
    </source>
</evidence>
<dbReference type="SUPFAM" id="SSF55486">
    <property type="entry name" value="Metalloproteases ('zincins'), catalytic domain"/>
    <property type="match status" value="1"/>
</dbReference>
<evidence type="ECO:0000313" key="5">
    <source>
        <dbReference type="Proteomes" id="UP000002274"/>
    </source>
</evidence>
<dbReference type="GO" id="GO:0006508">
    <property type="term" value="P:proteolysis"/>
    <property type="evidence" value="ECO:0007669"/>
    <property type="project" value="UniProtKB-UniRule"/>
</dbReference>
<keyword evidence="1" id="KW-0482">Metalloprotease</keyword>
<dbReference type="PANTHER" id="PTHR34217">
    <property type="entry name" value="METAL-DEPENDENT CARBOXYPEPTIDASE"/>
    <property type="match status" value="1"/>
</dbReference>
<dbReference type="PRINTS" id="PR00998">
    <property type="entry name" value="CRBOXYPTASET"/>
</dbReference>